<dbReference type="Pfam" id="PF00642">
    <property type="entry name" value="zf-CCCH"/>
    <property type="match status" value="1"/>
</dbReference>
<keyword evidence="1 5" id="KW-0479">Metal-binding</keyword>
<keyword evidence="4" id="KW-0238">DNA-binding</keyword>
<dbReference type="InterPro" id="IPR045234">
    <property type="entry name" value="Unkempt-like"/>
</dbReference>
<evidence type="ECO:0000313" key="9">
    <source>
        <dbReference type="Proteomes" id="UP000287651"/>
    </source>
</evidence>
<evidence type="ECO:0000256" key="2">
    <source>
        <dbReference type="ARBA" id="ARBA00022771"/>
    </source>
</evidence>
<evidence type="ECO:0000256" key="5">
    <source>
        <dbReference type="PROSITE-ProRule" id="PRU00723"/>
    </source>
</evidence>
<dbReference type="GO" id="GO:0008270">
    <property type="term" value="F:zinc ion binding"/>
    <property type="evidence" value="ECO:0007669"/>
    <property type="project" value="UniProtKB-KW"/>
</dbReference>
<sequence>MFMRLPVPVEQRQRVHTAAVYHRWWTQKSRLTRGHGDHTACPYDLNHTVSLDAGYPYDPSRTIKRVIWFLHVSFATSVTLRSVIPDACCARKTKGFDVSFGHRFNMSKRRQSHTDIWKPRLDYNPTPVTHSHLCAMQRPGSHCGRGVKKNSNRGETMMMIGRGVSHLNTTVHVPPWPPFDDPTAVTTFSSHFPVSGIATGDGVLDEDAVAAMQLNLCLEEGAGEDAPPVVDAYASDEFRMYEFKVRRCSRGRAHDWTECPYAHPGEKARRRDPRKHRYSGAPCSDFRKAGGCKRGDACDLAHGVFECWLHPERYRTQPCKDGTTCRRRVCFFAHTPDQLRLVPPQPQQSFTSPAAASAESYDGSPLRQQPASQSYLSKNLVSSPASTLISPPTSPPAKSPPISPNGAKLRRDSWQQSSSANEIVASLRQLQLSRAKSMPSSWGLQTVNGGFASPRGSLAGFNTVFCSLPSTPTVATADWLEEEEPAERVESGRALRAKMFERLSKDSVFDKAEATPHVGWVSDLLK</sequence>
<dbReference type="SMART" id="SM00356">
    <property type="entry name" value="ZnF_C3H1"/>
    <property type="match status" value="2"/>
</dbReference>
<dbReference type="PROSITE" id="PS50103">
    <property type="entry name" value="ZF_C3H1"/>
    <property type="match status" value="1"/>
</dbReference>
<dbReference type="InterPro" id="IPR000571">
    <property type="entry name" value="Znf_CCCH"/>
</dbReference>
<accession>A0A426X1I7</accession>
<comment type="caution">
    <text evidence="8">The sequence shown here is derived from an EMBL/GenBank/DDBJ whole genome shotgun (WGS) entry which is preliminary data.</text>
</comment>
<evidence type="ECO:0000256" key="1">
    <source>
        <dbReference type="ARBA" id="ARBA00022723"/>
    </source>
</evidence>
<feature type="domain" description="C3H1-type" evidence="7">
    <location>
        <begin position="277"/>
        <end position="305"/>
    </location>
</feature>
<evidence type="ECO:0000256" key="6">
    <source>
        <dbReference type="SAM" id="MobiDB-lite"/>
    </source>
</evidence>
<evidence type="ECO:0000256" key="4">
    <source>
        <dbReference type="ARBA" id="ARBA00023125"/>
    </source>
</evidence>
<feature type="compositionally biased region" description="Polar residues" evidence="6">
    <location>
        <begin position="366"/>
        <end position="389"/>
    </location>
</feature>
<name>A0A426X1I7_ENSVE</name>
<evidence type="ECO:0000259" key="7">
    <source>
        <dbReference type="PROSITE" id="PS50103"/>
    </source>
</evidence>
<keyword evidence="2 5" id="KW-0863">Zinc-finger</keyword>
<feature type="region of interest" description="Disordered" evidence="6">
    <location>
        <begin position="341"/>
        <end position="415"/>
    </location>
</feature>
<dbReference type="Pfam" id="PF25512">
    <property type="entry name" value="zf-CCCH_AtC3H23"/>
    <property type="match status" value="1"/>
</dbReference>
<dbReference type="Proteomes" id="UP000287651">
    <property type="component" value="Unassembled WGS sequence"/>
</dbReference>
<reference evidence="8 9" key="1">
    <citation type="journal article" date="2014" name="Agronomy (Basel)">
        <title>A Draft Genome Sequence for Ensete ventricosum, the Drought-Tolerant Tree Against Hunger.</title>
        <authorList>
            <person name="Harrison J."/>
            <person name="Moore K.A."/>
            <person name="Paszkiewicz K."/>
            <person name="Jones T."/>
            <person name="Grant M."/>
            <person name="Ambacheew D."/>
            <person name="Muzemil S."/>
            <person name="Studholme D.J."/>
        </authorList>
    </citation>
    <scope>NUCLEOTIDE SEQUENCE [LARGE SCALE GENOMIC DNA]</scope>
</reference>
<dbReference type="AlphaFoldDB" id="A0A426X1I7"/>
<dbReference type="EMBL" id="AMZH03029302">
    <property type="protein sequence ID" value="RRT33328.1"/>
    <property type="molecule type" value="Genomic_DNA"/>
</dbReference>
<dbReference type="PANTHER" id="PTHR14493">
    <property type="entry name" value="UNKEMPT FAMILY MEMBER"/>
    <property type="match status" value="1"/>
</dbReference>
<evidence type="ECO:0000256" key="3">
    <source>
        <dbReference type="ARBA" id="ARBA00022833"/>
    </source>
</evidence>
<feature type="zinc finger region" description="C3H1-type" evidence="5">
    <location>
        <begin position="277"/>
        <end position="305"/>
    </location>
</feature>
<feature type="compositionally biased region" description="Pro residues" evidence="6">
    <location>
        <begin position="392"/>
        <end position="403"/>
    </location>
</feature>
<dbReference type="InterPro" id="IPR057444">
    <property type="entry name" value="Znf-CCCH_AtC3H23-like"/>
</dbReference>
<evidence type="ECO:0000313" key="8">
    <source>
        <dbReference type="EMBL" id="RRT33328.1"/>
    </source>
</evidence>
<dbReference type="GO" id="GO:0003677">
    <property type="term" value="F:DNA binding"/>
    <property type="evidence" value="ECO:0007669"/>
    <property type="project" value="UniProtKB-KW"/>
</dbReference>
<organism evidence="8 9">
    <name type="scientific">Ensete ventricosum</name>
    <name type="common">Abyssinian banana</name>
    <name type="synonym">Musa ensete</name>
    <dbReference type="NCBI Taxonomy" id="4639"/>
    <lineage>
        <taxon>Eukaryota</taxon>
        <taxon>Viridiplantae</taxon>
        <taxon>Streptophyta</taxon>
        <taxon>Embryophyta</taxon>
        <taxon>Tracheophyta</taxon>
        <taxon>Spermatophyta</taxon>
        <taxon>Magnoliopsida</taxon>
        <taxon>Liliopsida</taxon>
        <taxon>Zingiberales</taxon>
        <taxon>Musaceae</taxon>
        <taxon>Ensete</taxon>
    </lineage>
</organism>
<protein>
    <recommendedName>
        <fullName evidence="7">C3H1-type domain-containing protein</fullName>
    </recommendedName>
</protein>
<dbReference type="Gene3D" id="4.10.1000.10">
    <property type="entry name" value="Zinc finger, CCCH-type"/>
    <property type="match status" value="1"/>
</dbReference>
<dbReference type="PANTHER" id="PTHR14493:SF155">
    <property type="entry name" value="ZINC FINGER CCCH DOMAIN-CONTAINING PROTEIN 20"/>
    <property type="match status" value="1"/>
</dbReference>
<keyword evidence="3 5" id="KW-0862">Zinc</keyword>
<proteinExistence type="predicted"/>
<gene>
    <name evidence="8" type="ORF">B296_00053283</name>
</gene>